<dbReference type="EMBL" id="AHMY02000069">
    <property type="protein sequence ID" value="EKO13623.1"/>
    <property type="molecule type" value="Genomic_DNA"/>
</dbReference>
<evidence type="ECO:0000313" key="1">
    <source>
        <dbReference type="EMBL" id="EKO13623.1"/>
    </source>
</evidence>
<evidence type="ECO:0000313" key="2">
    <source>
        <dbReference type="Proteomes" id="UP000006253"/>
    </source>
</evidence>
<protein>
    <submittedName>
        <fullName evidence="1">Uncharacterized protein</fullName>
    </submittedName>
</protein>
<dbReference type="AlphaFoldDB" id="A0A0E2AXG0"/>
<dbReference type="Proteomes" id="UP000006253">
    <property type="component" value="Unassembled WGS sequence"/>
</dbReference>
<name>A0A0E2AXG0_9LEPT</name>
<reference evidence="1 2" key="1">
    <citation type="submission" date="2012-10" db="EMBL/GenBank/DDBJ databases">
        <authorList>
            <person name="Harkins D.M."/>
            <person name="Durkin A.S."/>
            <person name="Brinkac L.M."/>
            <person name="Selengut J.D."/>
            <person name="Sanka R."/>
            <person name="DePew J."/>
            <person name="Purushe J."/>
            <person name="Peacock S.J."/>
            <person name="Thaipadungpanit J."/>
            <person name="Wuthiekanun V.W."/>
            <person name="Day N.P."/>
            <person name="Vinetz J.M."/>
            <person name="Sutton G.G."/>
            <person name="Nelson W.C."/>
            <person name="Fouts D.E."/>
        </authorList>
    </citation>
    <scope>NUCLEOTIDE SEQUENCE [LARGE SCALE GENOMIC DNA]</scope>
    <source>
        <strain evidence="1 2">H1</strain>
    </source>
</reference>
<sequence length="38" mass="4478">MWELIQNLTILEFLESLQIAKCDGFCRSYCVLLKISKK</sequence>
<organism evidence="1 2">
    <name type="scientific">Leptospira kirschneri str. H1</name>
    <dbReference type="NCBI Taxonomy" id="1049966"/>
    <lineage>
        <taxon>Bacteria</taxon>
        <taxon>Pseudomonadati</taxon>
        <taxon>Spirochaetota</taxon>
        <taxon>Spirochaetia</taxon>
        <taxon>Leptospirales</taxon>
        <taxon>Leptospiraceae</taxon>
        <taxon>Leptospira</taxon>
    </lineage>
</organism>
<accession>A0A0E2AXG0</accession>
<comment type="caution">
    <text evidence="1">The sequence shown here is derived from an EMBL/GenBank/DDBJ whole genome shotgun (WGS) entry which is preliminary data.</text>
</comment>
<dbReference type="AntiFam" id="ANF00056">
    <property type="entry name" value="Translation of DNA repeat"/>
</dbReference>
<gene>
    <name evidence="1" type="ORF">LEP1GSC081_0196</name>
</gene>
<proteinExistence type="predicted"/>